<keyword evidence="10" id="KW-1133">Transmembrane helix</keyword>
<keyword evidence="6" id="KW-0249">Electron transport</keyword>
<dbReference type="EMBL" id="FOKY01000016">
    <property type="protein sequence ID" value="SFB89221.1"/>
    <property type="molecule type" value="Genomic_DNA"/>
</dbReference>
<dbReference type="PANTHER" id="PTHR43560">
    <property type="entry name" value="ION-TRANSLOCATING OXIDOREDUCTASE COMPLEX SUBUNIT B"/>
    <property type="match status" value="1"/>
</dbReference>
<dbReference type="AlphaFoldDB" id="A0A1I1EQ66"/>
<dbReference type="OrthoDB" id="9789936at2"/>
<feature type="transmembrane region" description="Helical" evidence="10">
    <location>
        <begin position="12"/>
        <end position="33"/>
    </location>
</feature>
<dbReference type="GO" id="GO:0046872">
    <property type="term" value="F:metal ion binding"/>
    <property type="evidence" value="ECO:0007669"/>
    <property type="project" value="UniProtKB-KW"/>
</dbReference>
<organism evidence="12 13">
    <name type="scientific">Brevinema andersonii</name>
    <dbReference type="NCBI Taxonomy" id="34097"/>
    <lineage>
        <taxon>Bacteria</taxon>
        <taxon>Pseudomonadati</taxon>
        <taxon>Spirochaetota</taxon>
        <taxon>Spirochaetia</taxon>
        <taxon>Brevinematales</taxon>
        <taxon>Brevinemataceae</taxon>
        <taxon>Brevinema</taxon>
    </lineage>
</organism>
<name>A0A1I1EQ66_BREAD</name>
<dbReference type="Gene3D" id="1.10.15.40">
    <property type="entry name" value="Electron transport complex subunit B, putative Fe-S cluster"/>
    <property type="match status" value="1"/>
</dbReference>
<gene>
    <name evidence="12" type="ORF">SAMN02745150_01214</name>
</gene>
<dbReference type="STRING" id="34097.SAMN02745150_01214"/>
<protein>
    <submittedName>
        <fullName evidence="12">Electron transport complex, RnfABCDGE type, B subunit</fullName>
    </submittedName>
</protein>
<keyword evidence="8" id="KW-0411">Iron-sulfur</keyword>
<keyword evidence="13" id="KW-1185">Reference proteome</keyword>
<evidence type="ECO:0000256" key="7">
    <source>
        <dbReference type="ARBA" id="ARBA00023004"/>
    </source>
</evidence>
<proteinExistence type="predicted"/>
<dbReference type="InterPro" id="IPR010207">
    <property type="entry name" value="Elect_transpt_cplx_RnfB/RsxB"/>
</dbReference>
<reference evidence="13" key="1">
    <citation type="submission" date="2016-10" db="EMBL/GenBank/DDBJ databases">
        <authorList>
            <person name="Varghese N."/>
            <person name="Submissions S."/>
        </authorList>
    </citation>
    <scope>NUCLEOTIDE SEQUENCE [LARGE SCALE GENOMIC DNA]</scope>
    <source>
        <strain evidence="13">ATCC 43811</strain>
    </source>
</reference>
<accession>A0A1I1EQ66</accession>
<evidence type="ECO:0000256" key="1">
    <source>
        <dbReference type="ARBA" id="ARBA00022448"/>
    </source>
</evidence>
<dbReference type="NCBIfam" id="TIGR01944">
    <property type="entry name" value="rnfB"/>
    <property type="match status" value="1"/>
</dbReference>
<evidence type="ECO:0000313" key="13">
    <source>
        <dbReference type="Proteomes" id="UP000240042"/>
    </source>
</evidence>
<evidence type="ECO:0000256" key="10">
    <source>
        <dbReference type="SAM" id="Phobius"/>
    </source>
</evidence>
<dbReference type="Proteomes" id="UP000240042">
    <property type="component" value="Unassembled WGS sequence"/>
</dbReference>
<dbReference type="Pfam" id="PF04060">
    <property type="entry name" value="FeS"/>
    <property type="match status" value="1"/>
</dbReference>
<feature type="domain" description="4Fe-4S" evidence="11">
    <location>
        <begin position="34"/>
        <end position="94"/>
    </location>
</feature>
<evidence type="ECO:0000256" key="6">
    <source>
        <dbReference type="ARBA" id="ARBA00022982"/>
    </source>
</evidence>
<keyword evidence="1" id="KW-0813">Transport</keyword>
<evidence type="ECO:0000256" key="5">
    <source>
        <dbReference type="ARBA" id="ARBA00022967"/>
    </source>
</evidence>
<evidence type="ECO:0000256" key="3">
    <source>
        <dbReference type="ARBA" id="ARBA00022723"/>
    </source>
</evidence>
<keyword evidence="7" id="KW-0408">Iron</keyword>
<evidence type="ECO:0000256" key="8">
    <source>
        <dbReference type="ARBA" id="ARBA00023014"/>
    </source>
</evidence>
<dbReference type="PROSITE" id="PS51656">
    <property type="entry name" value="4FE4S"/>
    <property type="match status" value="1"/>
</dbReference>
<keyword evidence="2" id="KW-0004">4Fe-4S</keyword>
<evidence type="ECO:0000259" key="11">
    <source>
        <dbReference type="PROSITE" id="PS51656"/>
    </source>
</evidence>
<keyword evidence="9 10" id="KW-0472">Membrane</keyword>
<keyword evidence="5" id="KW-1278">Translocase</keyword>
<evidence type="ECO:0000313" key="12">
    <source>
        <dbReference type="EMBL" id="SFB89221.1"/>
    </source>
</evidence>
<dbReference type="GO" id="GO:0009055">
    <property type="term" value="F:electron transfer activity"/>
    <property type="evidence" value="ECO:0007669"/>
    <property type="project" value="InterPro"/>
</dbReference>
<keyword evidence="10" id="KW-0812">Transmembrane</keyword>
<evidence type="ECO:0000256" key="2">
    <source>
        <dbReference type="ARBA" id="ARBA00022485"/>
    </source>
</evidence>
<dbReference type="RefSeq" id="WP_092319683.1">
    <property type="nucleotide sequence ID" value="NZ_FOKY01000016.1"/>
</dbReference>
<keyword evidence="4" id="KW-0677">Repeat</keyword>
<dbReference type="InterPro" id="IPR007202">
    <property type="entry name" value="4Fe-4S_dom"/>
</dbReference>
<dbReference type="PANTHER" id="PTHR43560:SF1">
    <property type="entry name" value="ION-TRANSLOCATING OXIDOREDUCTASE COMPLEX SUBUNIT B"/>
    <property type="match status" value="1"/>
</dbReference>
<dbReference type="GO" id="GO:0051539">
    <property type="term" value="F:4 iron, 4 sulfur cluster binding"/>
    <property type="evidence" value="ECO:0007669"/>
    <property type="project" value="UniProtKB-KW"/>
</dbReference>
<keyword evidence="3" id="KW-0479">Metal-binding</keyword>
<evidence type="ECO:0000256" key="4">
    <source>
        <dbReference type="ARBA" id="ARBA00022737"/>
    </source>
</evidence>
<sequence length="103" mass="11309">MSSDILWQGTLYLMLIATVLGICISIISQIFYVKEDPRTEAIYNILPHFNCGACGYPGCMPYAEALTSGEDVPYTKCRPGKEAVAQKILAILQSESDNKEISS</sequence>
<evidence type="ECO:0000256" key="9">
    <source>
        <dbReference type="ARBA" id="ARBA00023136"/>
    </source>
</evidence>
<dbReference type="InterPro" id="IPR050395">
    <property type="entry name" value="4Fe4S_Ferredoxin_RnfB"/>
</dbReference>